<dbReference type="EMBL" id="CADIJM010000002">
    <property type="protein sequence ID" value="CAB3675538.1"/>
    <property type="molecule type" value="Genomic_DNA"/>
</dbReference>
<gene>
    <name evidence="2" type="ORF">LMG26690_01304</name>
</gene>
<feature type="transmembrane region" description="Helical" evidence="1">
    <location>
        <begin position="12"/>
        <end position="33"/>
    </location>
</feature>
<proteinExistence type="predicted"/>
<protein>
    <submittedName>
        <fullName evidence="2">Uncharacterized protein</fullName>
    </submittedName>
</protein>
<accession>A0A6S6ZDY0</accession>
<feature type="transmembrane region" description="Helical" evidence="1">
    <location>
        <begin position="40"/>
        <end position="59"/>
    </location>
</feature>
<name>A0A6S6ZDY0_9BURK</name>
<dbReference type="Proteomes" id="UP000494214">
    <property type="component" value="Unassembled WGS sequence"/>
</dbReference>
<organism evidence="2 3">
    <name type="scientific">Achromobacter animicus</name>
    <dbReference type="NCBI Taxonomy" id="1389935"/>
    <lineage>
        <taxon>Bacteria</taxon>
        <taxon>Pseudomonadati</taxon>
        <taxon>Pseudomonadota</taxon>
        <taxon>Betaproteobacteria</taxon>
        <taxon>Burkholderiales</taxon>
        <taxon>Alcaligenaceae</taxon>
        <taxon>Achromobacter</taxon>
    </lineage>
</organism>
<sequence>MFSNFEMYRAGIPSFVLAFVVLAVITAFSRLLFRSWEKPAAFWGLVALLFAFFLGGPLWDWWTADDPAQFVSRLSSFEPLFTKDQLWSLVTFRFWGCVAGTIAGLLGLHLYENWRWR</sequence>
<feature type="transmembrane region" description="Helical" evidence="1">
    <location>
        <begin position="92"/>
        <end position="111"/>
    </location>
</feature>
<evidence type="ECO:0000313" key="2">
    <source>
        <dbReference type="EMBL" id="CAB3675538.1"/>
    </source>
</evidence>
<evidence type="ECO:0000256" key="1">
    <source>
        <dbReference type="SAM" id="Phobius"/>
    </source>
</evidence>
<keyword evidence="1" id="KW-1133">Transmembrane helix</keyword>
<keyword evidence="1" id="KW-0472">Membrane</keyword>
<reference evidence="2 3" key="1">
    <citation type="submission" date="2020-04" db="EMBL/GenBank/DDBJ databases">
        <authorList>
            <person name="De Canck E."/>
        </authorList>
    </citation>
    <scope>NUCLEOTIDE SEQUENCE [LARGE SCALE GENOMIC DNA]</scope>
    <source>
        <strain evidence="2 3">LMG 26690</strain>
    </source>
</reference>
<dbReference type="RefSeq" id="WP_175122306.1">
    <property type="nucleotide sequence ID" value="NZ_CADIJM010000002.1"/>
</dbReference>
<dbReference type="AlphaFoldDB" id="A0A6S6ZDY0"/>
<evidence type="ECO:0000313" key="3">
    <source>
        <dbReference type="Proteomes" id="UP000494214"/>
    </source>
</evidence>
<keyword evidence="1" id="KW-0812">Transmembrane</keyword>
<keyword evidence="3" id="KW-1185">Reference proteome</keyword>